<reference evidence="3 4" key="1">
    <citation type="submission" date="2021-01" db="EMBL/GenBank/DDBJ databases">
        <title>Whole genome shotgun sequence of Verrucosispora andamanensis NBRC 109075.</title>
        <authorList>
            <person name="Komaki H."/>
            <person name="Tamura T."/>
        </authorList>
    </citation>
    <scope>NUCLEOTIDE SEQUENCE [LARGE SCALE GENOMIC DNA]</scope>
    <source>
        <strain evidence="3 4">NBRC 109075</strain>
    </source>
</reference>
<organism evidence="3 4">
    <name type="scientific">Micromonospora andamanensis</name>
    <dbReference type="NCBI Taxonomy" id="1287068"/>
    <lineage>
        <taxon>Bacteria</taxon>
        <taxon>Bacillati</taxon>
        <taxon>Actinomycetota</taxon>
        <taxon>Actinomycetes</taxon>
        <taxon>Micromonosporales</taxon>
        <taxon>Micromonosporaceae</taxon>
        <taxon>Micromonospora</taxon>
    </lineage>
</organism>
<evidence type="ECO:0000313" key="3">
    <source>
        <dbReference type="EMBL" id="GIJ12090.1"/>
    </source>
</evidence>
<feature type="region of interest" description="Disordered" evidence="1">
    <location>
        <begin position="80"/>
        <end position="99"/>
    </location>
</feature>
<dbReference type="Pfam" id="PF19631">
    <property type="entry name" value="Trypco2"/>
    <property type="match status" value="1"/>
</dbReference>
<gene>
    <name evidence="3" type="ORF">Van01_53040</name>
</gene>
<protein>
    <recommendedName>
        <fullName evidence="2">Trypsin-co-occurring domain-containing protein</fullName>
    </recommendedName>
</protein>
<evidence type="ECO:0000313" key="4">
    <source>
        <dbReference type="Proteomes" id="UP000647017"/>
    </source>
</evidence>
<proteinExistence type="predicted"/>
<evidence type="ECO:0000256" key="1">
    <source>
        <dbReference type="SAM" id="MobiDB-lite"/>
    </source>
</evidence>
<accession>A0ABQ4I2J7</accession>
<sequence length="99" mass="10703">MIELADFVRELRRELETAVAAAPEEGLRFELGPIEIEVSVGVEKTANAAAKARFWVLELGGEGTVARSSVQTVKLTLKPHVGSSGLPPYVSGQEAERER</sequence>
<feature type="domain" description="Trypsin-co-occurring" evidence="2">
    <location>
        <begin position="2"/>
        <end position="79"/>
    </location>
</feature>
<comment type="caution">
    <text evidence="3">The sequence shown here is derived from an EMBL/GenBank/DDBJ whole genome shotgun (WGS) entry which is preliminary data.</text>
</comment>
<dbReference type="RefSeq" id="WP_204013104.1">
    <property type="nucleotide sequence ID" value="NZ_BOOZ01000044.1"/>
</dbReference>
<keyword evidence="4" id="KW-1185">Reference proteome</keyword>
<dbReference type="Proteomes" id="UP000647017">
    <property type="component" value="Unassembled WGS sequence"/>
</dbReference>
<dbReference type="EMBL" id="BOOZ01000044">
    <property type="protein sequence ID" value="GIJ12090.1"/>
    <property type="molecule type" value="Genomic_DNA"/>
</dbReference>
<evidence type="ECO:0000259" key="2">
    <source>
        <dbReference type="Pfam" id="PF19631"/>
    </source>
</evidence>
<name>A0ABQ4I2J7_9ACTN</name>
<dbReference type="InterPro" id="IPR045608">
    <property type="entry name" value="Trypco2"/>
</dbReference>